<comment type="caution">
    <text evidence="2">The sequence shown here is derived from an EMBL/GenBank/DDBJ whole genome shotgun (WGS) entry which is preliminary data.</text>
</comment>
<keyword evidence="3" id="KW-1185">Reference proteome</keyword>
<reference evidence="2" key="1">
    <citation type="submission" date="2020-11" db="EMBL/GenBank/DDBJ databases">
        <authorList>
            <consortium name="DOE Joint Genome Institute"/>
            <person name="Ahrendt S."/>
            <person name="Riley R."/>
            <person name="Andreopoulos W."/>
            <person name="Labutti K."/>
            <person name="Pangilinan J."/>
            <person name="Ruiz-Duenas F.J."/>
            <person name="Barrasa J.M."/>
            <person name="Sanchez-Garcia M."/>
            <person name="Camarero S."/>
            <person name="Miyauchi S."/>
            <person name="Serrano A."/>
            <person name="Linde D."/>
            <person name="Babiker R."/>
            <person name="Drula E."/>
            <person name="Ayuso-Fernandez I."/>
            <person name="Pacheco R."/>
            <person name="Padilla G."/>
            <person name="Ferreira P."/>
            <person name="Barriuso J."/>
            <person name="Kellner H."/>
            <person name="Castanera R."/>
            <person name="Alfaro M."/>
            <person name="Ramirez L."/>
            <person name="Pisabarro A.G."/>
            <person name="Kuo A."/>
            <person name="Tritt A."/>
            <person name="Lipzen A."/>
            <person name="He G."/>
            <person name="Yan M."/>
            <person name="Ng V."/>
            <person name="Cullen D."/>
            <person name="Martin F."/>
            <person name="Rosso M.-N."/>
            <person name="Henrissat B."/>
            <person name="Hibbett D."/>
            <person name="Martinez A.T."/>
            <person name="Grigoriev I.V."/>
        </authorList>
    </citation>
    <scope>NUCLEOTIDE SEQUENCE</scope>
    <source>
        <strain evidence="2">AH 40177</strain>
    </source>
</reference>
<accession>A0A9P5Q913</accession>
<dbReference type="OrthoDB" id="3227079at2759"/>
<evidence type="ECO:0000313" key="2">
    <source>
        <dbReference type="EMBL" id="KAF9077045.1"/>
    </source>
</evidence>
<proteinExistence type="predicted"/>
<organism evidence="2 3">
    <name type="scientific">Rhodocollybia butyracea</name>
    <dbReference type="NCBI Taxonomy" id="206335"/>
    <lineage>
        <taxon>Eukaryota</taxon>
        <taxon>Fungi</taxon>
        <taxon>Dikarya</taxon>
        <taxon>Basidiomycota</taxon>
        <taxon>Agaricomycotina</taxon>
        <taxon>Agaricomycetes</taxon>
        <taxon>Agaricomycetidae</taxon>
        <taxon>Agaricales</taxon>
        <taxon>Marasmiineae</taxon>
        <taxon>Omphalotaceae</taxon>
        <taxon>Rhodocollybia</taxon>
    </lineage>
</organism>
<dbReference type="EMBL" id="JADNRY010000005">
    <property type="protein sequence ID" value="KAF9077045.1"/>
    <property type="molecule type" value="Genomic_DNA"/>
</dbReference>
<dbReference type="Proteomes" id="UP000772434">
    <property type="component" value="Unassembled WGS sequence"/>
</dbReference>
<dbReference type="AlphaFoldDB" id="A0A9P5Q913"/>
<gene>
    <name evidence="2" type="ORF">BDP27DRAFT_713955</name>
</gene>
<evidence type="ECO:0000313" key="3">
    <source>
        <dbReference type="Proteomes" id="UP000772434"/>
    </source>
</evidence>
<feature type="compositionally biased region" description="Polar residues" evidence="1">
    <location>
        <begin position="103"/>
        <end position="122"/>
    </location>
</feature>
<protein>
    <submittedName>
        <fullName evidence="2">Uncharacterized protein</fullName>
    </submittedName>
</protein>
<name>A0A9P5Q913_9AGAR</name>
<evidence type="ECO:0000256" key="1">
    <source>
        <dbReference type="SAM" id="MobiDB-lite"/>
    </source>
</evidence>
<sequence>MPLSDILCCWRSKGHSRENQRDVINERSHLIPTTNDQPEPIPSIVPIDPARVRERLGVIVRAKEERMVNVIPSYQNRDLYTNPNHRSRVSSIRTDILSASNSAQDFDSITGTASPAQTQTEQEAPVNDTEGDSAEIGNGEEDVPKIVISTPRKPIQRPAIPVFDDPNVKLSISWGD</sequence>
<feature type="compositionally biased region" description="Acidic residues" evidence="1">
    <location>
        <begin position="129"/>
        <end position="141"/>
    </location>
</feature>
<feature type="region of interest" description="Disordered" evidence="1">
    <location>
        <begin position="103"/>
        <end position="146"/>
    </location>
</feature>